<evidence type="ECO:0000313" key="2">
    <source>
        <dbReference type="EMBL" id="SMC43895.1"/>
    </source>
</evidence>
<feature type="signal peptide" evidence="1">
    <location>
        <begin position="1"/>
        <end position="21"/>
    </location>
</feature>
<dbReference type="OrthoDB" id="9919207at2"/>
<keyword evidence="1" id="KW-0732">Signal</keyword>
<dbReference type="RefSeq" id="WP_084574388.1">
    <property type="nucleotide sequence ID" value="NZ_CP155572.1"/>
</dbReference>
<dbReference type="AlphaFoldDB" id="A0A1W1Z654"/>
<evidence type="ECO:0000313" key="3">
    <source>
        <dbReference type="Proteomes" id="UP000192738"/>
    </source>
</evidence>
<gene>
    <name evidence="2" type="ORF">SAMN04488500_10325</name>
</gene>
<dbReference type="EMBL" id="FWXI01000003">
    <property type="protein sequence ID" value="SMC43895.1"/>
    <property type="molecule type" value="Genomic_DNA"/>
</dbReference>
<feature type="chain" id="PRO_5013071528" evidence="1">
    <location>
        <begin position="22"/>
        <end position="178"/>
    </location>
</feature>
<protein>
    <submittedName>
        <fullName evidence="2">Uncharacterized protein</fullName>
    </submittedName>
</protein>
<sequence length="178" mass="19733">MKKIAGILVSSLLLLPLAADASISTKVNSSNTTYVSQITNIGPWSSMKVQYTNDKTLPTLTLTKTDSRDYLFSDKTQLVTDGVASDLKLMATYRNPTNYRTQTSSLGRYEFNQEQIANIQNAKNVSLQVSFRNTSTITWKISEKVLNEWKEVLSRGQSQVSLQNTSLGMNNHAAHHGG</sequence>
<keyword evidence="3" id="KW-1185">Reference proteome</keyword>
<organism evidence="2 3">
    <name type="scientific">Sporomusa malonica</name>
    <dbReference type="NCBI Taxonomy" id="112901"/>
    <lineage>
        <taxon>Bacteria</taxon>
        <taxon>Bacillati</taxon>
        <taxon>Bacillota</taxon>
        <taxon>Negativicutes</taxon>
        <taxon>Selenomonadales</taxon>
        <taxon>Sporomusaceae</taxon>
        <taxon>Sporomusa</taxon>
    </lineage>
</organism>
<proteinExistence type="predicted"/>
<accession>A0A1W1Z654</accession>
<dbReference type="Proteomes" id="UP000192738">
    <property type="component" value="Unassembled WGS sequence"/>
</dbReference>
<evidence type="ECO:0000256" key="1">
    <source>
        <dbReference type="SAM" id="SignalP"/>
    </source>
</evidence>
<name>A0A1W1Z654_9FIRM</name>
<reference evidence="2 3" key="1">
    <citation type="submission" date="2017-04" db="EMBL/GenBank/DDBJ databases">
        <authorList>
            <person name="Afonso C.L."/>
            <person name="Miller P.J."/>
            <person name="Scott M.A."/>
            <person name="Spackman E."/>
            <person name="Goraichik I."/>
            <person name="Dimitrov K.M."/>
            <person name="Suarez D.L."/>
            <person name="Swayne D.E."/>
        </authorList>
    </citation>
    <scope>NUCLEOTIDE SEQUENCE [LARGE SCALE GENOMIC DNA]</scope>
    <source>
        <strain evidence="2 3">DSM 5090</strain>
    </source>
</reference>